<dbReference type="FunFam" id="3.40.50.300:FF:001827">
    <property type="entry name" value="Septin"/>
    <property type="match status" value="1"/>
</dbReference>
<keyword evidence="6" id="KW-1133">Transmembrane helix</keyword>
<feature type="compositionally biased region" description="Low complexity" evidence="11">
    <location>
        <begin position="658"/>
        <end position="671"/>
    </location>
</feature>
<dbReference type="Pfam" id="PF06101">
    <property type="entry name" value="Vps62"/>
    <property type="match status" value="1"/>
</dbReference>
<organism evidence="13 14">
    <name type="scientific">Trichophyton rubrum</name>
    <name type="common">Athlete's foot fungus</name>
    <name type="synonym">Epidermophyton rubrum</name>
    <dbReference type="NCBI Taxonomy" id="5551"/>
    <lineage>
        <taxon>Eukaryota</taxon>
        <taxon>Fungi</taxon>
        <taxon>Dikarya</taxon>
        <taxon>Ascomycota</taxon>
        <taxon>Pezizomycotina</taxon>
        <taxon>Eurotiomycetes</taxon>
        <taxon>Eurotiomycetidae</taxon>
        <taxon>Onygenales</taxon>
        <taxon>Arthrodermataceae</taxon>
        <taxon>Trichophyton</taxon>
    </lineage>
</organism>
<dbReference type="GO" id="GO:0015218">
    <property type="term" value="F:pyrimidine nucleotide transmembrane transporter activity"/>
    <property type="evidence" value="ECO:0007669"/>
    <property type="project" value="InterPro"/>
</dbReference>
<dbReference type="GO" id="GO:0005743">
    <property type="term" value="C:mitochondrial inner membrane"/>
    <property type="evidence" value="ECO:0007669"/>
    <property type="project" value="UniProtKB-SubCell"/>
</dbReference>
<dbReference type="VEuPathDB" id="FungiDB:TERG_02381"/>
<dbReference type="InterPro" id="IPR009291">
    <property type="entry name" value="Vps62"/>
</dbReference>
<evidence type="ECO:0000256" key="9">
    <source>
        <dbReference type="PROSITE-ProRule" id="PRU00282"/>
    </source>
</evidence>
<feature type="region of interest" description="Disordered" evidence="11">
    <location>
        <begin position="1"/>
        <end position="84"/>
    </location>
</feature>
<reference evidence="13 14" key="1">
    <citation type="submission" date="2016-05" db="EMBL/GenBank/DDBJ databases">
        <title>Genome sequencing of Trichophyton rubrum CMCC(F)T1i isolated from hair.</title>
        <authorList>
            <person name="Zhan P."/>
            <person name="Tao Y."/>
            <person name="Liu W."/>
        </authorList>
    </citation>
    <scope>NUCLEOTIDE SEQUENCE [LARGE SCALE GENOMIC DNA]</scope>
    <source>
        <strain evidence="14">CMCC(F)T1i</strain>
    </source>
</reference>
<dbReference type="PANTHER" id="PTHR45829">
    <property type="entry name" value="MITOCHONDRIAL CARRIER PROTEIN RIM2"/>
    <property type="match status" value="1"/>
</dbReference>
<keyword evidence="7" id="KW-0496">Mitochondrion</keyword>
<dbReference type="Pfam" id="PF00153">
    <property type="entry name" value="Mito_carr"/>
    <property type="match status" value="3"/>
</dbReference>
<feature type="compositionally biased region" description="Basic and acidic residues" evidence="11">
    <location>
        <begin position="708"/>
        <end position="723"/>
    </location>
</feature>
<feature type="compositionally biased region" description="Polar residues" evidence="11">
    <location>
        <begin position="621"/>
        <end position="630"/>
    </location>
</feature>
<dbReference type="SUPFAM" id="SSF52540">
    <property type="entry name" value="P-loop containing nucleoside triphosphate hydrolases"/>
    <property type="match status" value="1"/>
</dbReference>
<keyword evidence="10" id="KW-0547">Nucleotide-binding</keyword>
<evidence type="ECO:0000256" key="10">
    <source>
        <dbReference type="RuleBase" id="RU004560"/>
    </source>
</evidence>
<sequence>MVKNVHRPLALITRTREPSPAVFHAKKSIRKASSGGADGGDAPAQAQKILQLEPPPEAVSRTRDPKGFRRKPRDKQGCHNHDGRCWRTNGSLAQKSIYHAAIEGGARHNVMRWLTMGKCGPSHCAWPALAALILGLGIGNISAASVYIAAEQCLAPAPSATVPDYVMKYAPLIWIHSQDPYQPSDIGAQLKNSIPMINHVAIPNVPTDIALNNLDQLNKLGGNKVCLTSKEGIQALPAWFRGVKPNKDGKTEGAVSSAIVVREHGDEGKTVDAFYFYFYAYNQGNTVLGIEFGDHVGDWEHNMIRFRDGKPEAIWYSQHAAGQAFQYSATDKRGVRPIGFSGNGTHAVYATAGTHDHTIPGLDLPAGFLEDETDEGTLWDPTLSAYVYSYSSTTGLFTPYDPNTPTNWLYFQGRWGDEQLPDDAPGQIELFGQRKYSTGPDGPMFKELVREKVEPGSKLKEEMPLSPAHRGLDESVLADRAAEPLSSCLLAFLPPGWPADGCLELHDPWLRAHSFSAVARPGSLGLLLPSSRLQVCIASRDPSQRPISVWLSDAGFGIYIGQDRTGQDALPAAQKRRAKTRISSWHSLDTAVISIPQGIITQCNHRPGRRSPNRDLILLTEGQTKEQSQLYKKKDRRAAMQASLPSRPRTPSDSNGVTHTNTTTTTTTATTNRPAAGPRRPSLGFLRRSKSTEHVAERKSSNKISKKMLREQAREEEARRQREAAAVSKHAPRLPDLSPTPQLNSFGGERMAASYQHLQQQQQSMSTSQMRSVMDAPPVPPLPPGARAALSRDPYAASDSMAHRGRYSYASSAVSTINSPRRVRRRKDPTPYNILVVGGKNCGKTSFLEFLRTSLALPPSKRPTKPVEEEESRPQSPGTPFTSHYLESEIDNERIGLTLWDSEGLQKNIVDLQLREITGFLESKFEDTFAEEMKVVRAPGVRDTHIHCAFLILDPVRLDANIEAAKKAITRGQTKDASQYIGGLDVELDIQVIRTMQGMTTVIPIISKADTITSAHMSFLKKTVRNSLKQAGINPLEVLALDEQDDTASEEFDEHDEDELLRQMEDPAADNGGKEDTAETAGDNAEEAQKSARAAAKEREEESAIDQIFPLSILSPDPHSLNNKNEKVGRRFPWGFADPYNPEHCDFVKLKDNVFSEWRGDLREASREVWYERWRTTRLNRTARKHLQQRQQHPYPNSGRMTRLDGTVGLLETSTSASASASAPSAIMASISTASGMHGGARLKGNGSDGSGSDRIHTNRSVLVQSGEIDDVDVAPGREKVEKPAVKPWAHFLAGGLGGMTAAILTSPLDVLKTRLQSDFYQAQLQQLRAQHPLPPASSSITALTRSAVVHFSETIQMLRSIHVHEGWRALFKGLGPNLTGVVPARAINFYVYGNGKRILNDYFRYDPNESPVAIHLGAAAIAGIATGTATNPIWLVKTRMQLDKNASQQQGGGQAVRKRQYANSLDCIRQTVRHEGIQGLYRGLSASYLGVSESALQWVLYEQMKRVLAQREARLAADPTHVPGWTDDVISWGGKLVAAGSAKLVAAVATYPHEVVRTRLRQAPTVPVGSGKAQLKYTGLAQCFKVVWKEEGMAGMYGGLTPHLLRVVPSAAIMFGMYELILRLCGTTA</sequence>
<evidence type="ECO:0000313" key="14">
    <source>
        <dbReference type="Proteomes" id="UP000243015"/>
    </source>
</evidence>
<dbReference type="InterPro" id="IPR023395">
    <property type="entry name" value="MCP_dom_sf"/>
</dbReference>
<feature type="compositionally biased region" description="Low complexity" evidence="11">
    <location>
        <begin position="32"/>
        <end position="47"/>
    </location>
</feature>
<dbReference type="PROSITE" id="PS51719">
    <property type="entry name" value="G_SEPTIN"/>
    <property type="match status" value="1"/>
</dbReference>
<comment type="subcellular location">
    <subcellularLocation>
        <location evidence="1">Mitochondrion inner membrane</location>
        <topology evidence="1">Multi-pass membrane protein</topology>
    </subcellularLocation>
</comment>
<feature type="domain" description="Septin-type G" evidence="12">
    <location>
        <begin position="828"/>
        <end position="1181"/>
    </location>
</feature>
<feature type="region of interest" description="Disordered" evidence="11">
    <location>
        <begin position="1238"/>
        <end position="1260"/>
    </location>
</feature>
<evidence type="ECO:0000256" key="5">
    <source>
        <dbReference type="ARBA" id="ARBA00022792"/>
    </source>
</evidence>
<dbReference type="InterPro" id="IPR049562">
    <property type="entry name" value="SLC25A33/36-like"/>
</dbReference>
<dbReference type="GO" id="GO:1990519">
    <property type="term" value="P:pyrimidine nucleotide import into mitochondrion"/>
    <property type="evidence" value="ECO:0007669"/>
    <property type="project" value="TreeGrafter"/>
</dbReference>
<name>A0A178F0F6_TRIRU</name>
<dbReference type="InterPro" id="IPR027417">
    <property type="entry name" value="P-loop_NTPase"/>
</dbReference>
<dbReference type="InterPro" id="IPR018108">
    <property type="entry name" value="MCP_transmembrane"/>
</dbReference>
<evidence type="ECO:0000256" key="6">
    <source>
        <dbReference type="ARBA" id="ARBA00022989"/>
    </source>
</evidence>
<comment type="caution">
    <text evidence="13">The sequence shown here is derived from an EMBL/GenBank/DDBJ whole genome shotgun (WGS) entry which is preliminary data.</text>
</comment>
<keyword evidence="8 9" id="KW-0472">Membrane</keyword>
<evidence type="ECO:0000256" key="11">
    <source>
        <dbReference type="SAM" id="MobiDB-lite"/>
    </source>
</evidence>
<dbReference type="VEuPathDB" id="FungiDB:TERG_02382"/>
<evidence type="ECO:0000256" key="8">
    <source>
        <dbReference type="ARBA" id="ARBA00023136"/>
    </source>
</evidence>
<evidence type="ECO:0000256" key="2">
    <source>
        <dbReference type="ARBA" id="ARBA00022448"/>
    </source>
</evidence>
<feature type="region of interest" description="Disordered" evidence="11">
    <location>
        <begin position="1184"/>
        <end position="1203"/>
    </location>
</feature>
<feature type="compositionally biased region" description="Basic and acidic residues" evidence="11">
    <location>
        <begin position="690"/>
        <end position="700"/>
    </location>
</feature>
<feature type="repeat" description="Solcar" evidence="9">
    <location>
        <begin position="1531"/>
        <end position="1625"/>
    </location>
</feature>
<feature type="compositionally biased region" description="Basic and acidic residues" evidence="11">
    <location>
        <begin position="1087"/>
        <end position="1102"/>
    </location>
</feature>
<dbReference type="PROSITE" id="PS50920">
    <property type="entry name" value="SOLCAR"/>
    <property type="match status" value="3"/>
</dbReference>
<keyword evidence="10" id="KW-0342">GTP-binding</keyword>
<comment type="similarity">
    <text evidence="10">Belongs to the TRAFAC class TrmE-Era-EngA-EngB-Septin-like GTPase superfamily. Septin GTPase family.</text>
</comment>
<dbReference type="Gene3D" id="3.40.50.300">
    <property type="entry name" value="P-loop containing nucleotide triphosphate hydrolases"/>
    <property type="match status" value="1"/>
</dbReference>
<feature type="region of interest" description="Disordered" evidence="11">
    <location>
        <begin position="1066"/>
        <end position="1103"/>
    </location>
</feature>
<keyword evidence="2" id="KW-0813">Transport</keyword>
<keyword evidence="4" id="KW-0677">Repeat</keyword>
<proteinExistence type="inferred from homology"/>
<dbReference type="SUPFAM" id="SSF103506">
    <property type="entry name" value="Mitochondrial carrier"/>
    <property type="match status" value="1"/>
</dbReference>
<dbReference type="InterPro" id="IPR030379">
    <property type="entry name" value="G_SEPTIN_dom"/>
</dbReference>
<evidence type="ECO:0000256" key="3">
    <source>
        <dbReference type="ARBA" id="ARBA00022692"/>
    </source>
</evidence>
<dbReference type="EMBL" id="LHPM01000013">
    <property type="protein sequence ID" value="OAL65624.1"/>
    <property type="molecule type" value="Genomic_DNA"/>
</dbReference>
<feature type="compositionally biased region" description="Basic and acidic residues" evidence="11">
    <location>
        <begin position="74"/>
        <end position="84"/>
    </location>
</feature>
<keyword evidence="5" id="KW-0999">Mitochondrion inner membrane</keyword>
<dbReference type="GO" id="GO:0005525">
    <property type="term" value="F:GTP binding"/>
    <property type="evidence" value="ECO:0007669"/>
    <property type="project" value="UniProtKB-KW"/>
</dbReference>
<protein>
    <submittedName>
        <fullName evidence="13">Septin</fullName>
    </submittedName>
</protein>
<feature type="repeat" description="Solcar" evidence="9">
    <location>
        <begin position="1290"/>
        <end position="1399"/>
    </location>
</feature>
<dbReference type="Proteomes" id="UP000243015">
    <property type="component" value="Unassembled WGS sequence"/>
</dbReference>
<feature type="repeat" description="Solcar" evidence="9">
    <location>
        <begin position="1411"/>
        <end position="1508"/>
    </location>
</feature>
<accession>A0A178F0F6</accession>
<gene>
    <name evidence="13" type="ORF">A7C99_2721</name>
</gene>
<keyword evidence="3 9" id="KW-0812">Transmembrane</keyword>
<feature type="region of interest" description="Disordered" evidence="11">
    <location>
        <begin position="604"/>
        <end position="739"/>
    </location>
</feature>
<evidence type="ECO:0000259" key="12">
    <source>
        <dbReference type="PROSITE" id="PS51719"/>
    </source>
</evidence>
<evidence type="ECO:0000256" key="7">
    <source>
        <dbReference type="ARBA" id="ARBA00023128"/>
    </source>
</evidence>
<feature type="region of interest" description="Disordered" evidence="11">
    <location>
        <begin position="858"/>
        <end position="884"/>
    </location>
</feature>
<evidence type="ECO:0000256" key="4">
    <source>
        <dbReference type="ARBA" id="ARBA00022737"/>
    </source>
</evidence>
<evidence type="ECO:0000256" key="1">
    <source>
        <dbReference type="ARBA" id="ARBA00004448"/>
    </source>
</evidence>
<dbReference type="PANTHER" id="PTHR45829:SF4">
    <property type="entry name" value="MITOCHONDRIAL CARRIER PROTEIN RIM2"/>
    <property type="match status" value="1"/>
</dbReference>
<dbReference type="VEuPathDB" id="FungiDB:TERG_02383"/>
<dbReference type="Pfam" id="PF00735">
    <property type="entry name" value="Septin"/>
    <property type="match status" value="3"/>
</dbReference>
<dbReference type="Gene3D" id="1.50.40.10">
    <property type="entry name" value="Mitochondrial carrier domain"/>
    <property type="match status" value="2"/>
</dbReference>
<evidence type="ECO:0000313" key="13">
    <source>
        <dbReference type="EMBL" id="OAL65624.1"/>
    </source>
</evidence>